<dbReference type="AlphaFoldDB" id="A0A0D0C6L2"/>
<dbReference type="Pfam" id="PF07690">
    <property type="entry name" value="MFS_1"/>
    <property type="match status" value="1"/>
</dbReference>
<evidence type="ECO:0000256" key="4">
    <source>
        <dbReference type="ARBA" id="ARBA00023136"/>
    </source>
</evidence>
<dbReference type="EMBL" id="KN834786">
    <property type="protein sequence ID" value="KIK58154.1"/>
    <property type="molecule type" value="Genomic_DNA"/>
</dbReference>
<evidence type="ECO:0008006" key="8">
    <source>
        <dbReference type="Google" id="ProtNLM"/>
    </source>
</evidence>
<dbReference type="PANTHER" id="PTHR23507">
    <property type="entry name" value="ZGC:174356"/>
    <property type="match status" value="1"/>
</dbReference>
<feature type="transmembrane region" description="Helical" evidence="5">
    <location>
        <begin position="450"/>
        <end position="468"/>
    </location>
</feature>
<proteinExistence type="predicted"/>
<evidence type="ECO:0000256" key="5">
    <source>
        <dbReference type="SAM" id="Phobius"/>
    </source>
</evidence>
<organism evidence="6 7">
    <name type="scientific">Collybiopsis luxurians FD-317 M1</name>
    <dbReference type="NCBI Taxonomy" id="944289"/>
    <lineage>
        <taxon>Eukaryota</taxon>
        <taxon>Fungi</taxon>
        <taxon>Dikarya</taxon>
        <taxon>Basidiomycota</taxon>
        <taxon>Agaricomycotina</taxon>
        <taxon>Agaricomycetes</taxon>
        <taxon>Agaricomycetidae</taxon>
        <taxon>Agaricales</taxon>
        <taxon>Marasmiineae</taxon>
        <taxon>Omphalotaceae</taxon>
        <taxon>Collybiopsis</taxon>
        <taxon>Collybiopsis luxurians</taxon>
    </lineage>
</organism>
<dbReference type="Proteomes" id="UP000053593">
    <property type="component" value="Unassembled WGS sequence"/>
</dbReference>
<dbReference type="PANTHER" id="PTHR23507:SF1">
    <property type="entry name" value="FI18259P1-RELATED"/>
    <property type="match status" value="1"/>
</dbReference>
<feature type="transmembrane region" description="Helical" evidence="5">
    <location>
        <begin position="169"/>
        <end position="193"/>
    </location>
</feature>
<evidence type="ECO:0000256" key="3">
    <source>
        <dbReference type="ARBA" id="ARBA00022989"/>
    </source>
</evidence>
<keyword evidence="2 5" id="KW-0812">Transmembrane</keyword>
<name>A0A0D0C6L2_9AGAR</name>
<protein>
    <recommendedName>
        <fullName evidence="8">MFS general substrate transporter</fullName>
    </recommendedName>
</protein>
<comment type="subcellular location">
    <subcellularLocation>
        <location evidence="1">Membrane</location>
        <topology evidence="1">Multi-pass membrane protein</topology>
    </subcellularLocation>
</comment>
<accession>A0A0D0C6L2</accession>
<feature type="transmembrane region" description="Helical" evidence="5">
    <location>
        <begin position="214"/>
        <end position="233"/>
    </location>
</feature>
<feature type="transmembrane region" description="Helical" evidence="5">
    <location>
        <begin position="409"/>
        <end position="430"/>
    </location>
</feature>
<dbReference type="InterPro" id="IPR011701">
    <property type="entry name" value="MFS"/>
</dbReference>
<feature type="transmembrane region" description="Helical" evidence="5">
    <location>
        <begin position="143"/>
        <end position="163"/>
    </location>
</feature>
<keyword evidence="3 5" id="KW-1133">Transmembrane helix</keyword>
<evidence type="ECO:0000313" key="7">
    <source>
        <dbReference type="Proteomes" id="UP000053593"/>
    </source>
</evidence>
<feature type="transmembrane region" description="Helical" evidence="5">
    <location>
        <begin position="357"/>
        <end position="380"/>
    </location>
</feature>
<dbReference type="InterPro" id="IPR036259">
    <property type="entry name" value="MFS_trans_sf"/>
</dbReference>
<keyword evidence="4 5" id="KW-0472">Membrane</keyword>
<feature type="transmembrane region" description="Helical" evidence="5">
    <location>
        <begin position="47"/>
        <end position="72"/>
    </location>
</feature>
<dbReference type="Gene3D" id="1.20.1250.20">
    <property type="entry name" value="MFS general substrate transporter like domains"/>
    <property type="match status" value="1"/>
</dbReference>
<feature type="transmembrane region" description="Helical" evidence="5">
    <location>
        <begin position="109"/>
        <end position="131"/>
    </location>
</feature>
<feature type="transmembrane region" description="Helical" evidence="5">
    <location>
        <begin position="239"/>
        <end position="261"/>
    </location>
</feature>
<feature type="transmembrane region" description="Helical" evidence="5">
    <location>
        <begin position="321"/>
        <end position="345"/>
    </location>
</feature>
<keyword evidence="7" id="KW-1185">Reference proteome</keyword>
<evidence type="ECO:0000256" key="2">
    <source>
        <dbReference type="ARBA" id="ARBA00022692"/>
    </source>
</evidence>
<dbReference type="SUPFAM" id="SSF103473">
    <property type="entry name" value="MFS general substrate transporter"/>
    <property type="match status" value="1"/>
</dbReference>
<feature type="transmembrane region" description="Helical" evidence="5">
    <location>
        <begin position="489"/>
        <end position="512"/>
    </location>
</feature>
<dbReference type="GO" id="GO:0022857">
    <property type="term" value="F:transmembrane transporter activity"/>
    <property type="evidence" value="ECO:0007669"/>
    <property type="project" value="InterPro"/>
</dbReference>
<dbReference type="GO" id="GO:0016020">
    <property type="term" value="C:membrane"/>
    <property type="evidence" value="ECO:0007669"/>
    <property type="project" value="UniProtKB-SubCell"/>
</dbReference>
<dbReference type="HOGENOM" id="CLU_036629_0_0_1"/>
<evidence type="ECO:0000256" key="1">
    <source>
        <dbReference type="ARBA" id="ARBA00004141"/>
    </source>
</evidence>
<gene>
    <name evidence="6" type="ORF">GYMLUDRAFT_246195</name>
</gene>
<feature type="transmembrane region" description="Helical" evidence="5">
    <location>
        <begin position="518"/>
        <end position="537"/>
    </location>
</feature>
<dbReference type="OrthoDB" id="3026777at2759"/>
<reference evidence="6 7" key="1">
    <citation type="submission" date="2014-04" db="EMBL/GenBank/DDBJ databases">
        <title>Evolutionary Origins and Diversification of the Mycorrhizal Mutualists.</title>
        <authorList>
            <consortium name="DOE Joint Genome Institute"/>
            <consortium name="Mycorrhizal Genomics Consortium"/>
            <person name="Kohler A."/>
            <person name="Kuo A."/>
            <person name="Nagy L.G."/>
            <person name="Floudas D."/>
            <person name="Copeland A."/>
            <person name="Barry K.W."/>
            <person name="Cichocki N."/>
            <person name="Veneault-Fourrey C."/>
            <person name="LaButti K."/>
            <person name="Lindquist E.A."/>
            <person name="Lipzen A."/>
            <person name="Lundell T."/>
            <person name="Morin E."/>
            <person name="Murat C."/>
            <person name="Riley R."/>
            <person name="Ohm R."/>
            <person name="Sun H."/>
            <person name="Tunlid A."/>
            <person name="Henrissat B."/>
            <person name="Grigoriev I.V."/>
            <person name="Hibbett D.S."/>
            <person name="Martin F."/>
        </authorList>
    </citation>
    <scope>NUCLEOTIDE SEQUENCE [LARGE SCALE GENOMIC DNA]</scope>
    <source>
        <strain evidence="6 7">FD-317 M1</strain>
    </source>
</reference>
<evidence type="ECO:0000313" key="6">
    <source>
        <dbReference type="EMBL" id="KIK58154.1"/>
    </source>
</evidence>
<sequence>MSTMDLQEESLAANHSVSESTPLLQISSPVEDSTYPWYSPKRYHSPAICLIPVVLIARLAASIPASTTVYVVQQNVCRLYYTLHDPDRIPPEGPMPDELCDAPGVQQQFSAFIASIGALNGFACVIGYSALSHFSSRYGRKPAIILILALGLFSNLCLLLSTWHRVNEIWEIVLLVLWILCDAFASIHMMGFLSTTYVVDIVDPDNRSSLLSTVYGWGLLGGAIAFGLGGVITTKTHNVLPVFRSAAILNALNLLFTCFFLPESFPKEKRDELRRRASEETQYHRKGSIRQLVSKLGAAFAPMKMLKPVYNEQTGRRNWRLVWCALYILLVEIGGNYTPTAAVIYLTARFNYKADDIGFLLGFLCITYTLTSTILVPAIIRALRPLYRRKAPGNNDAEGHDMGTDQLEIHISVISWIAEIVGFLLLSYMTTKTGHYAGMNSISFPTLPRITVYAAALITALGAGRAPLFRSIVAASVEPLKQGETIAAVEMVASVGVLISPMYMGAVLSASISTMPSLVFYLNGLIVLMGTSVLFLIKDSDRYQAPNAGR</sequence>